<keyword evidence="1" id="KW-1133">Transmembrane helix</keyword>
<dbReference type="AlphaFoldDB" id="A0AA96LQL2"/>
<dbReference type="Proteomes" id="UP001304650">
    <property type="component" value="Chromosome"/>
</dbReference>
<dbReference type="KEGG" id="proo:MJB10_08945"/>
<protein>
    <submittedName>
        <fullName evidence="2">Uncharacterized protein</fullName>
    </submittedName>
</protein>
<sequence>MKPFIRQYLLLILAGSIISIGIVISAISIIKDNPISGRNFIPVNAKTAVELVPGKYTIFYEYNQSTKQFGPLTITSNNKNVKLTDWLQISVKNHGNELSLKGDSSLSYSINQNVGESIISFKVDRQDQYEISINTKDFSDIDALRFTLIADFTERIFSVFKNFAIYMLISIPFVLPGFWIYIREEKKKSRSGF</sequence>
<keyword evidence="3" id="KW-1185">Reference proteome</keyword>
<name>A0AA96LQL2_9BACL</name>
<keyword evidence="1" id="KW-0472">Membrane</keyword>
<evidence type="ECO:0000256" key="1">
    <source>
        <dbReference type="SAM" id="Phobius"/>
    </source>
</evidence>
<proteinExistence type="predicted"/>
<feature type="transmembrane region" description="Helical" evidence="1">
    <location>
        <begin position="7"/>
        <end position="30"/>
    </location>
</feature>
<organism evidence="2 3">
    <name type="scientific">Paenibacillus roseopurpureus</name>
    <dbReference type="NCBI Taxonomy" id="2918901"/>
    <lineage>
        <taxon>Bacteria</taxon>
        <taxon>Bacillati</taxon>
        <taxon>Bacillota</taxon>
        <taxon>Bacilli</taxon>
        <taxon>Bacillales</taxon>
        <taxon>Paenibacillaceae</taxon>
        <taxon>Paenibacillus</taxon>
    </lineage>
</organism>
<evidence type="ECO:0000313" key="3">
    <source>
        <dbReference type="Proteomes" id="UP001304650"/>
    </source>
</evidence>
<dbReference type="RefSeq" id="WP_314803689.1">
    <property type="nucleotide sequence ID" value="NZ_CP130319.1"/>
</dbReference>
<feature type="transmembrane region" description="Helical" evidence="1">
    <location>
        <begin position="163"/>
        <end position="182"/>
    </location>
</feature>
<keyword evidence="1" id="KW-0812">Transmembrane</keyword>
<gene>
    <name evidence="2" type="ORF">MJB10_08945</name>
</gene>
<evidence type="ECO:0000313" key="2">
    <source>
        <dbReference type="EMBL" id="WNR46200.1"/>
    </source>
</evidence>
<accession>A0AA96LQL2</accession>
<dbReference type="EMBL" id="CP130319">
    <property type="protein sequence ID" value="WNR46200.1"/>
    <property type="molecule type" value="Genomic_DNA"/>
</dbReference>
<reference evidence="2" key="1">
    <citation type="submission" date="2022-02" db="EMBL/GenBank/DDBJ databases">
        <title>Paenibacillus sp. MBLB1832 Whole Genome Shotgun Sequencing.</title>
        <authorList>
            <person name="Hwang C.Y."/>
            <person name="Cho E.-S."/>
            <person name="Seo M.-J."/>
        </authorList>
    </citation>
    <scope>NUCLEOTIDE SEQUENCE</scope>
    <source>
        <strain evidence="2">MBLB1832</strain>
    </source>
</reference>